<proteinExistence type="predicted"/>
<dbReference type="EMBL" id="GG698539">
    <property type="protein sequence ID" value="EGE00417.1"/>
    <property type="molecule type" value="Genomic_DNA"/>
</dbReference>
<dbReference type="HOGENOM" id="CLU_1220453_0_0_1"/>
<accession>F2SA17</accession>
<dbReference type="Proteomes" id="UP000009172">
    <property type="component" value="Unassembled WGS sequence"/>
</dbReference>
<evidence type="ECO:0000256" key="1">
    <source>
        <dbReference type="SAM" id="MobiDB-lite"/>
    </source>
</evidence>
<name>F2SA17_TRIT1</name>
<reference evidence="3" key="1">
    <citation type="journal article" date="2012" name="MBio">
        <title>Comparative genome analysis of Trichophyton rubrum and related dermatophytes reveals candidate genes involved in infection.</title>
        <authorList>
            <person name="Martinez D.A."/>
            <person name="Oliver B.G."/>
            <person name="Graeser Y."/>
            <person name="Goldberg J.M."/>
            <person name="Li W."/>
            <person name="Martinez-Rossi N.M."/>
            <person name="Monod M."/>
            <person name="Shelest E."/>
            <person name="Barton R.C."/>
            <person name="Birch E."/>
            <person name="Brakhage A.A."/>
            <person name="Chen Z."/>
            <person name="Gurr S.J."/>
            <person name="Heiman D."/>
            <person name="Heitman J."/>
            <person name="Kosti I."/>
            <person name="Rossi A."/>
            <person name="Saif S."/>
            <person name="Samalova M."/>
            <person name="Saunders C.W."/>
            <person name="Shea T."/>
            <person name="Summerbell R.C."/>
            <person name="Xu J."/>
            <person name="Young S."/>
            <person name="Zeng Q."/>
            <person name="Birren B.W."/>
            <person name="Cuomo C.A."/>
            <person name="White T.C."/>
        </authorList>
    </citation>
    <scope>NUCLEOTIDE SEQUENCE [LARGE SCALE GENOMIC DNA]</scope>
    <source>
        <strain evidence="3">CBS 112818</strain>
    </source>
</reference>
<organism evidence="2 3">
    <name type="scientific">Trichophyton tonsurans (strain CBS 112818)</name>
    <name type="common">Scalp ringworm fungus</name>
    <dbReference type="NCBI Taxonomy" id="647933"/>
    <lineage>
        <taxon>Eukaryota</taxon>
        <taxon>Fungi</taxon>
        <taxon>Dikarya</taxon>
        <taxon>Ascomycota</taxon>
        <taxon>Pezizomycotina</taxon>
        <taxon>Eurotiomycetes</taxon>
        <taxon>Eurotiomycetidae</taxon>
        <taxon>Onygenales</taxon>
        <taxon>Arthrodermataceae</taxon>
        <taxon>Trichophyton</taxon>
    </lineage>
</organism>
<dbReference type="AlphaFoldDB" id="F2SA17"/>
<feature type="compositionally biased region" description="Basic and acidic residues" evidence="1">
    <location>
        <begin position="87"/>
        <end position="97"/>
    </location>
</feature>
<evidence type="ECO:0000313" key="3">
    <source>
        <dbReference type="Proteomes" id="UP000009172"/>
    </source>
</evidence>
<keyword evidence="3" id="KW-1185">Reference proteome</keyword>
<sequence>MAQTRRRITHGKLAISCNGVTAPLCNQTSRTLDGYKSLPLTRTSHPTTMDRGIREWTKLVQLDQPYQQEPPRAQARDLGKSKRKKQNEKPKKEKGEQKENISSLECWVHHDKGGTVQSILDSSCFSCLYLLFPLAKRARKYLYLVAIYIDPDRLLPQDCSVYGQCSKLARIKLSVMHLVGAQAPLGLSGAPSITDSAGLWDHYPWPSLQGSCIPSLKELRPDPGNLQPLPNMEYRSKILH</sequence>
<feature type="region of interest" description="Disordered" evidence="1">
    <location>
        <begin position="64"/>
        <end position="97"/>
    </location>
</feature>
<protein>
    <submittedName>
        <fullName evidence="2">Uncharacterized protein</fullName>
    </submittedName>
</protein>
<gene>
    <name evidence="2" type="ORF">TESG_07763</name>
</gene>
<evidence type="ECO:0000313" key="2">
    <source>
        <dbReference type="EMBL" id="EGE00417.1"/>
    </source>
</evidence>